<dbReference type="NCBIfam" id="TIGR00181">
    <property type="entry name" value="pepF"/>
    <property type="match status" value="1"/>
</dbReference>
<evidence type="ECO:0000256" key="6">
    <source>
        <dbReference type="RuleBase" id="RU368091"/>
    </source>
</evidence>
<dbReference type="Gene3D" id="1.10.1370.20">
    <property type="entry name" value="Oligoendopeptidase f, C-terminal domain"/>
    <property type="match status" value="1"/>
</dbReference>
<dbReference type="PANTHER" id="PTHR11804:SF84">
    <property type="entry name" value="SACCHAROLYSIN"/>
    <property type="match status" value="1"/>
</dbReference>
<keyword evidence="4 6" id="KW-0862">Zinc</keyword>
<evidence type="ECO:0000256" key="5">
    <source>
        <dbReference type="ARBA" id="ARBA00023049"/>
    </source>
</evidence>
<reference evidence="9 10" key="1">
    <citation type="submission" date="2022-01" db="EMBL/GenBank/DDBJ databases">
        <title>Dethiosulfovibrio faecalis sp. nov., a novel proteolytic, non-sulfur-reducing bacterium isolated from a marine aquaculture solid waste bioreactor.</title>
        <authorList>
            <person name="Grabowski S."/>
            <person name="Apolinario E."/>
            <person name="Schneider N."/>
            <person name="Marshall C.W."/>
            <person name="Sowers K.R."/>
        </authorList>
    </citation>
    <scope>NUCLEOTIDE SEQUENCE [LARGE SCALE GENOMIC DNA]</scope>
    <source>
        <strain evidence="9 10">DSM 12537</strain>
    </source>
</reference>
<evidence type="ECO:0000256" key="4">
    <source>
        <dbReference type="ARBA" id="ARBA00022833"/>
    </source>
</evidence>
<keyword evidence="1 6" id="KW-0645">Protease</keyword>
<sequence>MASGSRSIPVRSEIENSYKWDLSSIYGGIEEWENAWRGVAESVEPLESFSGKLGDEASCLLGCLKEIDRVSLELGKVFVYATMKSHEDASDGEAKAMADRAMALHVRFSTALAYVVPEILGIEESRLASFFDDLPELEMYRYHIEQIIRKKTHVLSAREEELLSGMGEIANAPELIFSMLTNGDMKFPSIQDESGEPVELSEERYYRLIRSKDRSVREGAFKGIHDTYGSFRNTLAASFGSAVKESVFDARVHRYGSSREAALDGGDIPLSVYDNLIEAVREGLPLLHDYVSLRKSSLGLDELHMYDLYVPIVEEPDEDISWEDAKKTVLAGLSPLGDGYLDVLKEGFDGRWIDVYESQGKRKGAYSWGSYGTNPFVLLNYNGTLRDVFTLAHEMGHSLHSWHSHKFQPPVYGDYTIFVAEVASTTNEVLLMEHMLENRPKDRSFLLNYYLEQVRTTVFRQTMFAEFELKVHRMAEEGIPLTPETLSSLWGELNRDYYGPDIVVDKEIEVEWARIPHFYSPFYVYQYATGYAAATALAEGILTGGEPSRERYIDFLKSGSSKNSIDLLRGAGVDMTSPEPVRSALRLFGEKIEELRKISV</sequence>
<dbReference type="Pfam" id="PF08439">
    <property type="entry name" value="Peptidase_M3_N"/>
    <property type="match status" value="1"/>
</dbReference>
<comment type="function">
    <text evidence="6">Has oligopeptidase activity and degrades a variety of small bioactive peptides.</text>
</comment>
<evidence type="ECO:0000313" key="9">
    <source>
        <dbReference type="EMBL" id="MCF4142991.1"/>
    </source>
</evidence>
<comment type="caution">
    <text evidence="9">The sequence shown here is derived from an EMBL/GenBank/DDBJ whole genome shotgun (WGS) entry which is preliminary data.</text>
</comment>
<comment type="cofactor">
    <cofactor evidence="6">
        <name>Zn(2+)</name>
        <dbReference type="ChEBI" id="CHEBI:29105"/>
    </cofactor>
    <text evidence="6">Binds 1 zinc ion.</text>
</comment>
<keyword evidence="5 6" id="KW-0482">Metalloprotease</keyword>
<dbReference type="InterPro" id="IPR042088">
    <property type="entry name" value="OligoPept_F_C"/>
</dbReference>
<evidence type="ECO:0000313" key="10">
    <source>
        <dbReference type="Proteomes" id="UP001200430"/>
    </source>
</evidence>
<organism evidence="9 10">
    <name type="scientific">Dethiosulfovibrio marinus</name>
    <dbReference type="NCBI Taxonomy" id="133532"/>
    <lineage>
        <taxon>Bacteria</taxon>
        <taxon>Thermotogati</taxon>
        <taxon>Synergistota</taxon>
        <taxon>Synergistia</taxon>
        <taxon>Synergistales</taxon>
        <taxon>Dethiosulfovibrionaceae</taxon>
        <taxon>Dethiosulfovibrio</taxon>
    </lineage>
</organism>
<dbReference type="SUPFAM" id="SSF55486">
    <property type="entry name" value="Metalloproteases ('zincins'), catalytic domain"/>
    <property type="match status" value="1"/>
</dbReference>
<dbReference type="RefSeq" id="WP_236099704.1">
    <property type="nucleotide sequence ID" value="NZ_JAKGUD010000009.1"/>
</dbReference>
<dbReference type="InterPro" id="IPR013647">
    <property type="entry name" value="OligopepF_N_dom"/>
</dbReference>
<dbReference type="InterPro" id="IPR004438">
    <property type="entry name" value="Peptidase_M3B"/>
</dbReference>
<dbReference type="PANTHER" id="PTHR11804">
    <property type="entry name" value="PROTEASE M3 THIMET OLIGOPEPTIDASE-RELATED"/>
    <property type="match status" value="1"/>
</dbReference>
<evidence type="ECO:0000256" key="1">
    <source>
        <dbReference type="ARBA" id="ARBA00022670"/>
    </source>
</evidence>
<feature type="domain" description="Oligopeptidase F N-terminal" evidence="8">
    <location>
        <begin position="118"/>
        <end position="187"/>
    </location>
</feature>
<dbReference type="InterPro" id="IPR001567">
    <property type="entry name" value="Pept_M3A_M3B_dom"/>
</dbReference>
<evidence type="ECO:0000259" key="8">
    <source>
        <dbReference type="Pfam" id="PF08439"/>
    </source>
</evidence>
<comment type="similarity">
    <text evidence="6">Belongs to the peptidase M3B family.</text>
</comment>
<dbReference type="EC" id="3.4.24.-" evidence="6"/>
<proteinExistence type="inferred from homology"/>
<dbReference type="CDD" id="cd09608">
    <property type="entry name" value="M3B_PepF"/>
    <property type="match status" value="1"/>
</dbReference>
<dbReference type="Proteomes" id="UP001200430">
    <property type="component" value="Unassembled WGS sequence"/>
</dbReference>
<keyword evidence="10" id="KW-1185">Reference proteome</keyword>
<evidence type="ECO:0000259" key="7">
    <source>
        <dbReference type="Pfam" id="PF01432"/>
    </source>
</evidence>
<keyword evidence="2 6" id="KW-0479">Metal-binding</keyword>
<feature type="domain" description="Peptidase M3A/M3B catalytic" evidence="7">
    <location>
        <begin position="208"/>
        <end position="586"/>
    </location>
</feature>
<dbReference type="EMBL" id="JAKGUD010000009">
    <property type="protein sequence ID" value="MCF4142991.1"/>
    <property type="molecule type" value="Genomic_DNA"/>
</dbReference>
<dbReference type="Pfam" id="PF01432">
    <property type="entry name" value="Peptidase_M3"/>
    <property type="match status" value="1"/>
</dbReference>
<evidence type="ECO:0000256" key="2">
    <source>
        <dbReference type="ARBA" id="ARBA00022723"/>
    </source>
</evidence>
<name>A0ABS9ER43_9BACT</name>
<evidence type="ECO:0000256" key="3">
    <source>
        <dbReference type="ARBA" id="ARBA00022801"/>
    </source>
</evidence>
<gene>
    <name evidence="9" type="primary">pepF</name>
    <name evidence="9" type="ORF">L2W38_09170</name>
</gene>
<dbReference type="Gene3D" id="1.20.140.70">
    <property type="entry name" value="Oligopeptidase f, N-terminal domain"/>
    <property type="match status" value="1"/>
</dbReference>
<accession>A0ABS9ER43</accession>
<keyword evidence="3 6" id="KW-0378">Hydrolase</keyword>
<protein>
    <recommendedName>
        <fullName evidence="6">Oligopeptidase F</fullName>
        <ecNumber evidence="6">3.4.24.-</ecNumber>
    </recommendedName>
</protein>
<dbReference type="Gene3D" id="1.10.287.830">
    <property type="entry name" value="putative peptidase helix hairpin domain like"/>
    <property type="match status" value="1"/>
</dbReference>
<dbReference type="InterPro" id="IPR045090">
    <property type="entry name" value="Pept_M3A_M3B"/>
</dbReference>